<dbReference type="InterPro" id="IPR036291">
    <property type="entry name" value="NAD(P)-bd_dom_sf"/>
</dbReference>
<keyword evidence="4" id="KW-1185">Reference proteome</keyword>
<evidence type="ECO:0000313" key="3">
    <source>
        <dbReference type="EMBL" id="MFC5143293.1"/>
    </source>
</evidence>
<dbReference type="InterPro" id="IPR016040">
    <property type="entry name" value="NAD(P)-bd_dom"/>
</dbReference>
<reference evidence="4" key="1">
    <citation type="journal article" date="2019" name="Int. J. Syst. Evol. Microbiol.">
        <title>The Global Catalogue of Microorganisms (GCM) 10K type strain sequencing project: providing services to taxonomists for standard genome sequencing and annotation.</title>
        <authorList>
            <consortium name="The Broad Institute Genomics Platform"/>
            <consortium name="The Broad Institute Genome Sequencing Center for Infectious Disease"/>
            <person name="Wu L."/>
            <person name="Ma J."/>
        </authorList>
    </citation>
    <scope>NUCLEOTIDE SEQUENCE [LARGE SCALE GENOMIC DNA]</scope>
    <source>
        <strain evidence="4">CGMCC 4.1641</strain>
    </source>
</reference>
<accession>A0ABV9ZSR4</accession>
<evidence type="ECO:0000313" key="4">
    <source>
        <dbReference type="Proteomes" id="UP001596222"/>
    </source>
</evidence>
<feature type="domain" description="NAD(P)-binding" evidence="2">
    <location>
        <begin position="56"/>
        <end position="232"/>
    </location>
</feature>
<feature type="compositionally biased region" description="Low complexity" evidence="1">
    <location>
        <begin position="31"/>
        <end position="47"/>
    </location>
</feature>
<sequence length="338" mass="34905">MTTGEWPTGERAADGGPATAGAEGAHGAPLAPAARTGPDAAARPAGGRPRRIVITGATGTVGSRVARLLVAAGCEVTSLTRDPARAARAGLAGRIAGADLSDRPALTKELTGADAVLMVTFDPLRPAHDANLLAAARAGGVRHVVKLSALAVTDTGAQDLITRWQRDGEELVRASGLDWTLLRPRAFMSNTLSWASSVRSRGTVRALYGDARNACIDPQDVAGTAARVLSRPGGHAGRVHALTGPQALSARDQTRQLAALLDEPVGLEELTEQQALDAWRARHPEPLAQALLASARRQHEGAKAGLTDGVARVTGRTPGTYGAWAARHAAAFRAAPIP</sequence>
<dbReference type="Proteomes" id="UP001596222">
    <property type="component" value="Unassembled WGS sequence"/>
</dbReference>
<dbReference type="EMBL" id="JBHSKJ010000001">
    <property type="protein sequence ID" value="MFC5143293.1"/>
    <property type="molecule type" value="Genomic_DNA"/>
</dbReference>
<dbReference type="PANTHER" id="PTHR43162:SF1">
    <property type="entry name" value="PRESTALK A DIFFERENTIATION PROTEIN A"/>
    <property type="match status" value="1"/>
</dbReference>
<dbReference type="RefSeq" id="WP_382035874.1">
    <property type="nucleotide sequence ID" value="NZ_JBHSKJ010000001.1"/>
</dbReference>
<dbReference type="InterPro" id="IPR051604">
    <property type="entry name" value="Ergot_Alk_Oxidoreductase"/>
</dbReference>
<gene>
    <name evidence="3" type="ORF">ACFPP6_01055</name>
</gene>
<organism evidence="3 4">
    <name type="scientific">Streptomyces aureoversilis</name>
    <dbReference type="NCBI Taxonomy" id="67277"/>
    <lineage>
        <taxon>Bacteria</taxon>
        <taxon>Bacillati</taxon>
        <taxon>Actinomycetota</taxon>
        <taxon>Actinomycetes</taxon>
        <taxon>Kitasatosporales</taxon>
        <taxon>Streptomycetaceae</taxon>
        <taxon>Streptomyces</taxon>
    </lineage>
</organism>
<dbReference type="Gene3D" id="3.90.25.10">
    <property type="entry name" value="UDP-galactose 4-epimerase, domain 1"/>
    <property type="match status" value="1"/>
</dbReference>
<feature type="region of interest" description="Disordered" evidence="1">
    <location>
        <begin position="1"/>
        <end position="49"/>
    </location>
</feature>
<evidence type="ECO:0000259" key="2">
    <source>
        <dbReference type="Pfam" id="PF13460"/>
    </source>
</evidence>
<dbReference type="PANTHER" id="PTHR43162">
    <property type="match status" value="1"/>
</dbReference>
<proteinExistence type="predicted"/>
<protein>
    <submittedName>
        <fullName evidence="3">NAD(P)H-binding protein</fullName>
    </submittedName>
</protein>
<name>A0ABV9ZSR4_9ACTN</name>
<dbReference type="SUPFAM" id="SSF51735">
    <property type="entry name" value="NAD(P)-binding Rossmann-fold domains"/>
    <property type="match status" value="1"/>
</dbReference>
<comment type="caution">
    <text evidence="3">The sequence shown here is derived from an EMBL/GenBank/DDBJ whole genome shotgun (WGS) entry which is preliminary data.</text>
</comment>
<evidence type="ECO:0000256" key="1">
    <source>
        <dbReference type="SAM" id="MobiDB-lite"/>
    </source>
</evidence>
<dbReference type="Gene3D" id="3.40.50.720">
    <property type="entry name" value="NAD(P)-binding Rossmann-like Domain"/>
    <property type="match status" value="1"/>
</dbReference>
<dbReference type="Pfam" id="PF13460">
    <property type="entry name" value="NAD_binding_10"/>
    <property type="match status" value="1"/>
</dbReference>